<name>A0A2L0EUH2_SORCE</name>
<dbReference type="CDD" id="cd12252">
    <property type="entry name" value="RRM_DbpA"/>
    <property type="match status" value="1"/>
</dbReference>
<sequence length="838" mass="90085">MTDMTVPSPPAAVAGEAQTGEKLQPPPTFDVLPLSSELRETLAEIGYVHPTPVQLAVWEPVTRGRDAVVQARTGTGKTAAFGIPIVDHAVKRSLAHAQVLALCPTRELAVQVSTEIERLGKRKGIKVVAVYGGAPMQRQIDALAAGAQVIVGTPGRVLDHLRRGTIVAKHIRLLVLDECDEMLSMGFERELTAILAELPPERQTLLFSATLPPDIERIARSKLRSPEFVTLSGDAVGALQIQHYVYLITGDKLASLVRIIEVENPESAVVFCNTKDETETVAAALKRQGFDADWLNGDLPQSDREKVMSATREGRLRFLVATDVAARGIDISHLTHVINYDFPQDAEAYVHRTGRTGRAGRTGTAIALITPQDVGPLYILRLTYKIRPLEKQLPTEGELKTRAEADLVAMLAEAFLPKGTHPDDLSLARRLLTHDQAEAIVAGLLRDHLGARPTAQEEASAARRAQQPQRPAAREGAERAAPAMRPEATRGEGARGEGARAGGAKPERAAPPRDVIPRAADSADPRSPETERSSERGSEREQAREAERGRDRDRRSLRLRRDDPRRGPREGAPSEEPRGELRRPAEGSRPRDEAPVSVEPLTRPEPLMRIEPPRGDAVLRGPAERLRDRPGAATLLSARRGPAAGAGAAGKPQGAAASPPFARHADFTMWQPPEEEGDDEPILGEPPSPAPGSPVSRGGVGSGPASGVDRERASGAAPSSPGEPAGRVEGGEPGEAPRAEPPRDEPDGDFVEVFINLGRRDGARAADFQRVLVERAGMAKGDIRRIRVRERNAFVSVPRADLARVVAALNGATVAGKEARAEQARERTSSAEEVAEDA</sequence>
<feature type="region of interest" description="Disordered" evidence="7">
    <location>
        <begin position="816"/>
        <end position="838"/>
    </location>
</feature>
<feature type="compositionally biased region" description="Basic and acidic residues" evidence="7">
    <location>
        <begin position="575"/>
        <end position="594"/>
    </location>
</feature>
<dbReference type="GO" id="GO:0016787">
    <property type="term" value="F:hydrolase activity"/>
    <property type="evidence" value="ECO:0007669"/>
    <property type="project" value="UniProtKB-KW"/>
</dbReference>
<dbReference type="InterPro" id="IPR027417">
    <property type="entry name" value="P-loop_NTPase"/>
</dbReference>
<dbReference type="PROSITE" id="PS51195">
    <property type="entry name" value="Q_MOTIF"/>
    <property type="match status" value="1"/>
</dbReference>
<evidence type="ECO:0000313" key="12">
    <source>
        <dbReference type="Proteomes" id="UP000238348"/>
    </source>
</evidence>
<feature type="domain" description="Helicase ATP-binding" evidence="8">
    <location>
        <begin position="58"/>
        <end position="229"/>
    </location>
</feature>
<evidence type="ECO:0000259" key="10">
    <source>
        <dbReference type="PROSITE" id="PS51195"/>
    </source>
</evidence>
<feature type="region of interest" description="Disordered" evidence="7">
    <location>
        <begin position="452"/>
        <end position="750"/>
    </location>
</feature>
<feature type="compositionally biased region" description="Acidic residues" evidence="7">
    <location>
        <begin position="673"/>
        <end position="682"/>
    </location>
</feature>
<keyword evidence="4" id="KW-0067">ATP-binding</keyword>
<dbReference type="Pfam" id="PF00270">
    <property type="entry name" value="DEAD"/>
    <property type="match status" value="1"/>
</dbReference>
<dbReference type="InterPro" id="IPR050079">
    <property type="entry name" value="DEAD_box_RNA_helicase"/>
</dbReference>
<dbReference type="AlphaFoldDB" id="A0A2L0EUH2"/>
<feature type="compositionally biased region" description="Basic and acidic residues" evidence="7">
    <location>
        <begin position="817"/>
        <end position="830"/>
    </location>
</feature>
<comment type="similarity">
    <text evidence="5">Belongs to the DEAD box helicase family.</text>
</comment>
<dbReference type="InterPro" id="IPR044742">
    <property type="entry name" value="DEAD/DEAH_RhlB"/>
</dbReference>
<keyword evidence="3" id="KW-0347">Helicase</keyword>
<dbReference type="InterPro" id="IPR012677">
    <property type="entry name" value="Nucleotide-bd_a/b_plait_sf"/>
</dbReference>
<feature type="domain" description="Helicase C-terminal" evidence="9">
    <location>
        <begin position="240"/>
        <end position="405"/>
    </location>
</feature>
<evidence type="ECO:0000256" key="7">
    <source>
        <dbReference type="SAM" id="MobiDB-lite"/>
    </source>
</evidence>
<evidence type="ECO:0000259" key="9">
    <source>
        <dbReference type="PROSITE" id="PS51194"/>
    </source>
</evidence>
<feature type="region of interest" description="Disordered" evidence="7">
    <location>
        <begin position="1"/>
        <end position="27"/>
    </location>
</feature>
<dbReference type="GO" id="GO:0003676">
    <property type="term" value="F:nucleic acid binding"/>
    <property type="evidence" value="ECO:0007669"/>
    <property type="project" value="InterPro"/>
</dbReference>
<dbReference type="InterPro" id="IPR001650">
    <property type="entry name" value="Helicase_C-like"/>
</dbReference>
<evidence type="ECO:0008006" key="13">
    <source>
        <dbReference type="Google" id="ProtNLM"/>
    </source>
</evidence>
<feature type="domain" description="DEAD-box RNA helicase Q" evidence="10">
    <location>
        <begin position="27"/>
        <end position="55"/>
    </location>
</feature>
<dbReference type="PANTHER" id="PTHR47959:SF1">
    <property type="entry name" value="ATP-DEPENDENT RNA HELICASE DBPA"/>
    <property type="match status" value="1"/>
</dbReference>
<feature type="compositionally biased region" description="Low complexity" evidence="7">
    <location>
        <begin position="456"/>
        <end position="471"/>
    </location>
</feature>
<gene>
    <name evidence="11" type="ORF">SOCE26_043870</name>
</gene>
<organism evidence="11 12">
    <name type="scientific">Sorangium cellulosum</name>
    <name type="common">Polyangium cellulosum</name>
    <dbReference type="NCBI Taxonomy" id="56"/>
    <lineage>
        <taxon>Bacteria</taxon>
        <taxon>Pseudomonadati</taxon>
        <taxon>Myxococcota</taxon>
        <taxon>Polyangia</taxon>
        <taxon>Polyangiales</taxon>
        <taxon>Polyangiaceae</taxon>
        <taxon>Sorangium</taxon>
    </lineage>
</organism>
<evidence type="ECO:0000256" key="6">
    <source>
        <dbReference type="PROSITE-ProRule" id="PRU00552"/>
    </source>
</evidence>
<feature type="short sequence motif" description="Q motif" evidence="6">
    <location>
        <begin position="27"/>
        <end position="55"/>
    </location>
</feature>
<evidence type="ECO:0000256" key="5">
    <source>
        <dbReference type="ARBA" id="ARBA00038437"/>
    </source>
</evidence>
<feature type="compositionally biased region" description="Basic and acidic residues" evidence="7">
    <location>
        <begin position="487"/>
        <end position="498"/>
    </location>
</feature>
<feature type="compositionally biased region" description="Basic and acidic residues" evidence="7">
    <location>
        <begin position="521"/>
        <end position="569"/>
    </location>
</feature>
<dbReference type="SMART" id="SM00490">
    <property type="entry name" value="HELICc"/>
    <property type="match status" value="1"/>
</dbReference>
<dbReference type="Gene3D" id="3.30.70.330">
    <property type="match status" value="1"/>
</dbReference>
<evidence type="ECO:0000256" key="1">
    <source>
        <dbReference type="ARBA" id="ARBA00022741"/>
    </source>
</evidence>
<reference evidence="11 12" key="1">
    <citation type="submission" date="2015-09" db="EMBL/GenBank/DDBJ databases">
        <title>Sorangium comparison.</title>
        <authorList>
            <person name="Zaburannyi N."/>
            <person name="Bunk B."/>
            <person name="Overmann J."/>
            <person name="Mueller R."/>
        </authorList>
    </citation>
    <scope>NUCLEOTIDE SEQUENCE [LARGE SCALE GENOMIC DNA]</scope>
    <source>
        <strain evidence="11 12">So ce26</strain>
    </source>
</reference>
<feature type="compositionally biased region" description="Low complexity" evidence="7">
    <location>
        <begin position="637"/>
        <end position="660"/>
    </location>
</feature>
<dbReference type="PANTHER" id="PTHR47959">
    <property type="entry name" value="ATP-DEPENDENT RNA HELICASE RHLE-RELATED"/>
    <property type="match status" value="1"/>
</dbReference>
<dbReference type="Proteomes" id="UP000238348">
    <property type="component" value="Chromosome"/>
</dbReference>
<keyword evidence="2" id="KW-0378">Hydrolase</keyword>
<accession>A0A2L0EUH2</accession>
<feature type="compositionally biased region" description="Basic and acidic residues" evidence="7">
    <location>
        <begin position="735"/>
        <end position="745"/>
    </location>
</feature>
<proteinExistence type="inferred from homology"/>
<dbReference type="CDD" id="cd18787">
    <property type="entry name" value="SF2_C_DEAD"/>
    <property type="match status" value="1"/>
</dbReference>
<evidence type="ECO:0000256" key="3">
    <source>
        <dbReference type="ARBA" id="ARBA00022806"/>
    </source>
</evidence>
<dbReference type="InterPro" id="IPR014014">
    <property type="entry name" value="RNA_helicase_DEAD_Q_motif"/>
</dbReference>
<keyword evidence="1" id="KW-0547">Nucleotide-binding</keyword>
<dbReference type="Pfam" id="PF03880">
    <property type="entry name" value="DbpA"/>
    <property type="match status" value="1"/>
</dbReference>
<dbReference type="EMBL" id="CP012673">
    <property type="protein sequence ID" value="AUX42947.1"/>
    <property type="molecule type" value="Genomic_DNA"/>
</dbReference>
<dbReference type="PROSITE" id="PS51194">
    <property type="entry name" value="HELICASE_CTER"/>
    <property type="match status" value="1"/>
</dbReference>
<evidence type="ECO:0000259" key="8">
    <source>
        <dbReference type="PROSITE" id="PS51192"/>
    </source>
</evidence>
<dbReference type="SUPFAM" id="SSF52540">
    <property type="entry name" value="P-loop containing nucleoside triphosphate hydrolases"/>
    <property type="match status" value="1"/>
</dbReference>
<dbReference type="Pfam" id="PF00271">
    <property type="entry name" value="Helicase_C"/>
    <property type="match status" value="1"/>
</dbReference>
<dbReference type="Gene3D" id="3.40.50.300">
    <property type="entry name" value="P-loop containing nucleotide triphosphate hydrolases"/>
    <property type="match status" value="2"/>
</dbReference>
<dbReference type="InterPro" id="IPR011545">
    <property type="entry name" value="DEAD/DEAH_box_helicase_dom"/>
</dbReference>
<dbReference type="GO" id="GO:0005524">
    <property type="term" value="F:ATP binding"/>
    <property type="evidence" value="ECO:0007669"/>
    <property type="project" value="UniProtKB-KW"/>
</dbReference>
<dbReference type="GO" id="GO:0005829">
    <property type="term" value="C:cytosol"/>
    <property type="evidence" value="ECO:0007669"/>
    <property type="project" value="TreeGrafter"/>
</dbReference>
<evidence type="ECO:0000256" key="4">
    <source>
        <dbReference type="ARBA" id="ARBA00022840"/>
    </source>
</evidence>
<evidence type="ECO:0000256" key="2">
    <source>
        <dbReference type="ARBA" id="ARBA00022801"/>
    </source>
</evidence>
<dbReference type="GO" id="GO:0003724">
    <property type="term" value="F:RNA helicase activity"/>
    <property type="evidence" value="ECO:0007669"/>
    <property type="project" value="InterPro"/>
</dbReference>
<dbReference type="SMART" id="SM00487">
    <property type="entry name" value="DEXDc"/>
    <property type="match status" value="1"/>
</dbReference>
<dbReference type="CDD" id="cd00268">
    <property type="entry name" value="DEADc"/>
    <property type="match status" value="1"/>
</dbReference>
<dbReference type="OrthoDB" id="9805696at2"/>
<dbReference type="PROSITE" id="PS51192">
    <property type="entry name" value="HELICASE_ATP_BIND_1"/>
    <property type="match status" value="1"/>
</dbReference>
<dbReference type="InterPro" id="IPR005580">
    <property type="entry name" value="DbpA/CsdA_RNA-bd_dom"/>
</dbReference>
<protein>
    <recommendedName>
        <fullName evidence="13">DEAD/DEAH box helicase</fullName>
    </recommendedName>
</protein>
<dbReference type="InterPro" id="IPR014001">
    <property type="entry name" value="Helicase_ATP-bd"/>
</dbReference>
<evidence type="ECO:0000313" key="11">
    <source>
        <dbReference type="EMBL" id="AUX42947.1"/>
    </source>
</evidence>